<organism evidence="4 5">
    <name type="scientific">Acidomonas methanolica NBRC 104435</name>
    <dbReference type="NCBI Taxonomy" id="1231351"/>
    <lineage>
        <taxon>Bacteria</taxon>
        <taxon>Pseudomonadati</taxon>
        <taxon>Pseudomonadota</taxon>
        <taxon>Alphaproteobacteria</taxon>
        <taxon>Acetobacterales</taxon>
        <taxon>Acetobacteraceae</taxon>
        <taxon>Acidomonas</taxon>
    </lineage>
</organism>
<dbReference type="Proteomes" id="UP000019760">
    <property type="component" value="Unassembled WGS sequence"/>
</dbReference>
<dbReference type="PANTHER" id="PTHR12526">
    <property type="entry name" value="GLYCOSYLTRANSFERASE"/>
    <property type="match status" value="1"/>
</dbReference>
<evidence type="ECO:0000313" key="4">
    <source>
        <dbReference type="EMBL" id="GAJ28991.1"/>
    </source>
</evidence>
<accession>A0A023D5B3</accession>
<keyword evidence="5" id="KW-1185">Reference proteome</keyword>
<protein>
    <submittedName>
        <fullName evidence="4">Glycosyl transferase</fullName>
    </submittedName>
</protein>
<dbReference type="AlphaFoldDB" id="A0A023D5B3"/>
<dbReference type="GO" id="GO:0016757">
    <property type="term" value="F:glycosyltransferase activity"/>
    <property type="evidence" value="ECO:0007669"/>
    <property type="project" value="UniProtKB-KW"/>
</dbReference>
<dbReference type="PANTHER" id="PTHR12526:SF510">
    <property type="entry name" value="D-INOSITOL 3-PHOSPHATE GLYCOSYLTRANSFERASE"/>
    <property type="match status" value="1"/>
</dbReference>
<keyword evidence="1" id="KW-0328">Glycosyltransferase</keyword>
<dbReference type="CDD" id="cd03811">
    <property type="entry name" value="GT4_GT28_WabH-like"/>
    <property type="match status" value="1"/>
</dbReference>
<keyword evidence="2 4" id="KW-0808">Transferase</keyword>
<dbReference type="Pfam" id="PF00534">
    <property type="entry name" value="Glycos_transf_1"/>
    <property type="match status" value="1"/>
</dbReference>
<evidence type="ECO:0000256" key="2">
    <source>
        <dbReference type="ARBA" id="ARBA00022679"/>
    </source>
</evidence>
<dbReference type="Gene3D" id="3.40.50.2000">
    <property type="entry name" value="Glycogen Phosphorylase B"/>
    <property type="match status" value="1"/>
</dbReference>
<evidence type="ECO:0000259" key="3">
    <source>
        <dbReference type="Pfam" id="PF00534"/>
    </source>
</evidence>
<evidence type="ECO:0000256" key="1">
    <source>
        <dbReference type="ARBA" id="ARBA00022676"/>
    </source>
</evidence>
<comment type="caution">
    <text evidence="4">The sequence shown here is derived from an EMBL/GenBank/DDBJ whole genome shotgun (WGS) entry which is preliminary data.</text>
</comment>
<dbReference type="InterPro" id="IPR001296">
    <property type="entry name" value="Glyco_trans_1"/>
</dbReference>
<reference evidence="5" key="1">
    <citation type="journal article" date="2014" name="FEMS Microbiol. Lett.">
        <title>Draft Genomic DNA Sequence of the Facultatively Methylotrophic Bacterium Acidomonas methanolica type strain MB58.</title>
        <authorList>
            <person name="Higashiura N."/>
            <person name="Hadano H."/>
            <person name="Hirakawa H."/>
            <person name="Matsutani M."/>
            <person name="Takabe S."/>
            <person name="Matsushita K."/>
            <person name="Azuma Y."/>
        </authorList>
    </citation>
    <scope>NUCLEOTIDE SEQUENCE [LARGE SCALE GENOMIC DNA]</scope>
    <source>
        <strain evidence="5">MB58</strain>
    </source>
</reference>
<name>A0A023D5B3_ACIMT</name>
<dbReference type="EMBL" id="BAND01000041">
    <property type="protein sequence ID" value="GAJ28991.1"/>
    <property type="molecule type" value="Genomic_DNA"/>
</dbReference>
<reference evidence="4 5" key="2">
    <citation type="journal article" date="2014" name="FEMS Microbiol. Lett.">
        <title>Draft genomic DNA sequence of the facultatively methylotrophic bacterium Acidomonas methanolica type strain MB58.</title>
        <authorList>
            <person name="Higashiura N."/>
            <person name="Hadano H."/>
            <person name="Hirakawa H."/>
            <person name="Matsutani M."/>
            <person name="Takabe S."/>
            <person name="Matsushita K."/>
            <person name="Azuma Y."/>
        </authorList>
    </citation>
    <scope>NUCLEOTIDE SEQUENCE [LARGE SCALE GENOMIC DNA]</scope>
    <source>
        <strain evidence="4 5">MB58</strain>
    </source>
</reference>
<feature type="domain" description="Glycosyl transferase family 1" evidence="3">
    <location>
        <begin position="175"/>
        <end position="325"/>
    </location>
</feature>
<proteinExistence type="predicted"/>
<dbReference type="RefSeq" id="WP_042058254.1">
    <property type="nucleotide sequence ID" value="NZ_BAND01000041.1"/>
</dbReference>
<sequence length="349" mass="38150">MAFLSDSGTPLRVAHVMAGAPTGGAELFFERLTRAQHAGGVDVAAFIRRDAGRVERLRDGGVPVRTFRFGGALDWRTRPRLARALRGFAPNVVVAWMSRAARHLPEGNWTAVGRLGGYYDLSNYRGCRHLVGNTRGLVAWMIAQGWSAEQVHYVPNFASDYADVSACRPPFLHARRPFVLALGRLHRNKAFDTAIHAVRTLPDLDLVIAGDGPERESLAALARRLGVAERVHFPGWVQNAAPWLKACDALICPSRIEPLGNVVIEAFSAGRPVVAADLQGPRELIAGTEDGLLFPVEDHDALAAELSRILDDPALAARLGSNGRARFEREFAAPTVLARWEHFLRVEAV</sequence>
<gene>
    <name evidence="4" type="ORF">Amme_041_025</name>
</gene>
<evidence type="ECO:0000313" key="5">
    <source>
        <dbReference type="Proteomes" id="UP000019760"/>
    </source>
</evidence>
<dbReference type="SUPFAM" id="SSF53756">
    <property type="entry name" value="UDP-Glycosyltransferase/glycogen phosphorylase"/>
    <property type="match status" value="1"/>
</dbReference>